<accession>A0A2V4E138</accession>
<organism evidence="1 2">
    <name type="scientific">Gilliamella apicola</name>
    <dbReference type="NCBI Taxonomy" id="1196095"/>
    <lineage>
        <taxon>Bacteria</taxon>
        <taxon>Pseudomonadati</taxon>
        <taxon>Pseudomonadota</taxon>
        <taxon>Gammaproteobacteria</taxon>
        <taxon>Orbales</taxon>
        <taxon>Orbaceae</taxon>
        <taxon>Gilliamella</taxon>
    </lineage>
</organism>
<evidence type="ECO:0008006" key="3">
    <source>
        <dbReference type="Google" id="ProtNLM"/>
    </source>
</evidence>
<evidence type="ECO:0000313" key="2">
    <source>
        <dbReference type="Proteomes" id="UP000247932"/>
    </source>
</evidence>
<name>A0A2V4E138_9GAMM</name>
<reference evidence="1 2" key="1">
    <citation type="submission" date="2018-05" db="EMBL/GenBank/DDBJ databases">
        <title>Reference genomes for bee gut microbiota database.</title>
        <authorList>
            <person name="Ellegaard K.M."/>
        </authorList>
    </citation>
    <scope>NUCLEOTIDE SEQUENCE [LARGE SCALE GENOMIC DNA]</scope>
    <source>
        <strain evidence="1 2">ESL0182</strain>
    </source>
</reference>
<keyword evidence="2" id="KW-1185">Reference proteome</keyword>
<dbReference type="OrthoDB" id="6636461at2"/>
<dbReference type="RefSeq" id="WP_110433783.1">
    <property type="nucleotide sequence ID" value="NZ_QGLR01000011.1"/>
</dbReference>
<proteinExistence type="predicted"/>
<protein>
    <recommendedName>
        <fullName evidence="3">HEAT repeat domain-containing protein</fullName>
    </recommendedName>
</protein>
<sequence>MLNNIINKLPDGRAENELAHYLRKLPEHESSALMEILLKHNSDVVRESSLRLIPRVIRDRSVLIKFLDMGLEKKNASGAKPWIKATVSGLGYKKLLQHIKKVAETNPDWILHAWYQLVPLVIKEAPEKIQYLQEIEKIIDAHLCNELKGSWLRTKEAVPI</sequence>
<comment type="caution">
    <text evidence="1">The sequence shown here is derived from an EMBL/GenBank/DDBJ whole genome shotgun (WGS) entry which is preliminary data.</text>
</comment>
<gene>
    <name evidence="1" type="ORF">DKK70_09480</name>
</gene>
<dbReference type="Proteomes" id="UP000247932">
    <property type="component" value="Unassembled WGS sequence"/>
</dbReference>
<dbReference type="AlphaFoldDB" id="A0A2V4E138"/>
<dbReference type="EMBL" id="QGLR01000011">
    <property type="protein sequence ID" value="PXZ06882.1"/>
    <property type="molecule type" value="Genomic_DNA"/>
</dbReference>
<evidence type="ECO:0000313" key="1">
    <source>
        <dbReference type="EMBL" id="PXZ06882.1"/>
    </source>
</evidence>